<dbReference type="EMBL" id="VANS01000001">
    <property type="protein sequence ID" value="TMM55662.1"/>
    <property type="molecule type" value="Genomic_DNA"/>
</dbReference>
<dbReference type="GO" id="GO:0016747">
    <property type="term" value="F:acyltransferase activity, transferring groups other than amino-acyl groups"/>
    <property type="evidence" value="ECO:0007669"/>
    <property type="project" value="InterPro"/>
</dbReference>
<dbReference type="Pfam" id="PF00583">
    <property type="entry name" value="Acetyltransf_1"/>
    <property type="match status" value="1"/>
</dbReference>
<reference evidence="2 3" key="1">
    <citation type="submission" date="2019-05" db="EMBL/GenBank/DDBJ databases">
        <title>Sulfitobacter sabulilitoris sp. nov., isolated from a marine sand.</title>
        <authorList>
            <person name="Yoon J.-H."/>
        </authorList>
    </citation>
    <scope>NUCLEOTIDE SEQUENCE [LARGE SCALE GENOMIC DNA]</scope>
    <source>
        <strain evidence="2 3">HSMS-29</strain>
    </source>
</reference>
<proteinExistence type="predicted"/>
<dbReference type="CDD" id="cd04301">
    <property type="entry name" value="NAT_SF"/>
    <property type="match status" value="1"/>
</dbReference>
<dbReference type="Proteomes" id="UP000309550">
    <property type="component" value="Unassembled WGS sequence"/>
</dbReference>
<feature type="domain" description="N-acetyltransferase" evidence="1">
    <location>
        <begin position="5"/>
        <end position="145"/>
    </location>
</feature>
<protein>
    <submittedName>
        <fullName evidence="2">N-acetyltransferase</fullName>
    </submittedName>
</protein>
<organism evidence="2 3">
    <name type="scientific">Sulfitobacter sabulilitoris</name>
    <dbReference type="NCBI Taxonomy" id="2562655"/>
    <lineage>
        <taxon>Bacteria</taxon>
        <taxon>Pseudomonadati</taxon>
        <taxon>Pseudomonadota</taxon>
        <taxon>Alphaproteobacteria</taxon>
        <taxon>Rhodobacterales</taxon>
        <taxon>Roseobacteraceae</taxon>
        <taxon>Sulfitobacter</taxon>
    </lineage>
</organism>
<accession>A0A5S3QEQ5</accession>
<dbReference type="AlphaFoldDB" id="A0A5S3QEQ5"/>
<dbReference type="Gene3D" id="3.40.630.30">
    <property type="match status" value="1"/>
</dbReference>
<dbReference type="OrthoDB" id="9797178at2"/>
<keyword evidence="3" id="KW-1185">Reference proteome</keyword>
<evidence type="ECO:0000313" key="3">
    <source>
        <dbReference type="Proteomes" id="UP000309550"/>
    </source>
</evidence>
<dbReference type="PROSITE" id="PS51186">
    <property type="entry name" value="GNAT"/>
    <property type="match status" value="1"/>
</dbReference>
<comment type="caution">
    <text evidence="2">The sequence shown here is derived from an EMBL/GenBank/DDBJ whole genome shotgun (WGS) entry which is preliminary data.</text>
</comment>
<evidence type="ECO:0000313" key="2">
    <source>
        <dbReference type="EMBL" id="TMM55662.1"/>
    </source>
</evidence>
<keyword evidence="2" id="KW-0808">Transferase</keyword>
<evidence type="ECO:0000259" key="1">
    <source>
        <dbReference type="PROSITE" id="PS51186"/>
    </source>
</evidence>
<sequence length="162" mass="17168">MKATKFTRPLAPGEELAAEAVLRAAFGGAEEATLVRALRRQRDMAGEMVVAADDAIVGYYALSWMRAPKGWLCLAPVAVHPDSQMLGHGRRMVAQLAEWARLSGTYVVVLGDPAIYGGAGFSSDRAARLQSAYPVEHLLLAGPGQDAPAVTLRYPAAFDASG</sequence>
<gene>
    <name evidence="2" type="ORF">FDT80_07870</name>
</gene>
<name>A0A5S3QEQ5_9RHOB</name>
<dbReference type="SUPFAM" id="SSF55729">
    <property type="entry name" value="Acyl-CoA N-acyltransferases (Nat)"/>
    <property type="match status" value="1"/>
</dbReference>
<dbReference type="InterPro" id="IPR000182">
    <property type="entry name" value="GNAT_dom"/>
</dbReference>
<dbReference type="InterPro" id="IPR016181">
    <property type="entry name" value="Acyl_CoA_acyltransferase"/>
</dbReference>